<reference evidence="1 2" key="1">
    <citation type="submission" date="2020-08" db="EMBL/GenBank/DDBJ databases">
        <title>Genomic Encyclopedia of Type Strains, Phase IV (KMG-V): Genome sequencing to study the core and pangenomes of soil and plant-associated prokaryotes.</title>
        <authorList>
            <person name="Whitman W."/>
        </authorList>
    </citation>
    <scope>NUCLEOTIDE SEQUENCE [LARGE SCALE GENOMIC DNA]</scope>
    <source>
        <strain evidence="1 2">SEMIA 4034</strain>
    </source>
</reference>
<dbReference type="AlphaFoldDB" id="A0A7W8UL18"/>
<keyword evidence="2" id="KW-1185">Reference proteome</keyword>
<organism evidence="1 2">
    <name type="scientific">Rhizobium lentis</name>
    <dbReference type="NCBI Taxonomy" id="1138194"/>
    <lineage>
        <taxon>Bacteria</taxon>
        <taxon>Pseudomonadati</taxon>
        <taxon>Pseudomonadota</taxon>
        <taxon>Alphaproteobacteria</taxon>
        <taxon>Hyphomicrobiales</taxon>
        <taxon>Rhizobiaceae</taxon>
        <taxon>Rhizobium/Agrobacterium group</taxon>
        <taxon>Rhizobium</taxon>
    </lineage>
</organism>
<dbReference type="EMBL" id="JACHBC010000001">
    <property type="protein sequence ID" value="MBB5558780.1"/>
    <property type="molecule type" value="Genomic_DNA"/>
</dbReference>
<name>A0A7W8UL18_9HYPH</name>
<protein>
    <submittedName>
        <fullName evidence="1">Uncharacterized protein</fullName>
    </submittedName>
</protein>
<comment type="caution">
    <text evidence="1">The sequence shown here is derived from an EMBL/GenBank/DDBJ whole genome shotgun (WGS) entry which is preliminary data.</text>
</comment>
<sequence length="60" mass="7019">MPAYASPANQWQGLFMLKMDRVKSWEESMIGFRQPKLARGLPSQCFQPRGNIRCVEFEQQ</sequence>
<proteinExistence type="predicted"/>
<dbReference type="Proteomes" id="UP000528824">
    <property type="component" value="Unassembled WGS sequence"/>
</dbReference>
<accession>A0A7W8UL18</accession>
<evidence type="ECO:0000313" key="2">
    <source>
        <dbReference type="Proteomes" id="UP000528824"/>
    </source>
</evidence>
<evidence type="ECO:0000313" key="1">
    <source>
        <dbReference type="EMBL" id="MBB5558780.1"/>
    </source>
</evidence>
<gene>
    <name evidence="1" type="ORF">GGI59_000407</name>
</gene>
<dbReference type="RefSeq" id="WP_183913034.1">
    <property type="nucleotide sequence ID" value="NZ_JACHBB010000001.1"/>
</dbReference>